<dbReference type="RefSeq" id="WP_154371245.1">
    <property type="nucleotide sequence ID" value="NZ_WKJJ01000002.1"/>
</dbReference>
<keyword evidence="7" id="KW-1185">Reference proteome</keyword>
<evidence type="ECO:0000256" key="1">
    <source>
        <dbReference type="ARBA" id="ARBA00009924"/>
    </source>
</evidence>
<evidence type="ECO:0000256" key="4">
    <source>
        <dbReference type="SAM" id="MobiDB-lite"/>
    </source>
</evidence>
<evidence type="ECO:0000313" key="6">
    <source>
        <dbReference type="EMBL" id="MRV70757.1"/>
    </source>
</evidence>
<protein>
    <submittedName>
        <fullName evidence="6">Polyphosphate kinase 2 family protein</fullName>
    </submittedName>
</protein>
<dbReference type="InterPro" id="IPR022300">
    <property type="entry name" value="PPK2-rel_1"/>
</dbReference>
<comment type="caution">
    <text evidence="6">The sequence shown here is derived from an EMBL/GenBank/DDBJ whole genome shotgun (WGS) entry which is preliminary data.</text>
</comment>
<evidence type="ECO:0000256" key="2">
    <source>
        <dbReference type="ARBA" id="ARBA00022679"/>
    </source>
</evidence>
<dbReference type="Gene3D" id="3.40.50.300">
    <property type="entry name" value="P-loop containing nucleotide triphosphate hydrolases"/>
    <property type="match status" value="1"/>
</dbReference>
<organism evidence="6 7">
    <name type="scientific">Pseudoduganella rivuli</name>
    <dbReference type="NCBI Taxonomy" id="2666085"/>
    <lineage>
        <taxon>Bacteria</taxon>
        <taxon>Pseudomonadati</taxon>
        <taxon>Pseudomonadota</taxon>
        <taxon>Betaproteobacteria</taxon>
        <taxon>Burkholderiales</taxon>
        <taxon>Oxalobacteraceae</taxon>
        <taxon>Telluria group</taxon>
        <taxon>Pseudoduganella</taxon>
    </lineage>
</organism>
<dbReference type="PANTHER" id="PTHR34383">
    <property type="entry name" value="POLYPHOSPHATE:AMP PHOSPHOTRANSFERASE-RELATED"/>
    <property type="match status" value="1"/>
</dbReference>
<dbReference type="InterPro" id="IPR022488">
    <property type="entry name" value="PPK2-related"/>
</dbReference>
<dbReference type="InterPro" id="IPR016898">
    <property type="entry name" value="Polyphosphate_phosphotransfera"/>
</dbReference>
<dbReference type="Proteomes" id="UP000446768">
    <property type="component" value="Unassembled WGS sequence"/>
</dbReference>
<accession>A0A7X2LSB0</accession>
<feature type="domain" description="Polyphosphate kinase-2-related" evidence="5">
    <location>
        <begin position="34"/>
        <end position="250"/>
    </location>
</feature>
<gene>
    <name evidence="6" type="ORF">GJ700_03370</name>
</gene>
<dbReference type="GO" id="GO:0006797">
    <property type="term" value="P:polyphosphate metabolic process"/>
    <property type="evidence" value="ECO:0007669"/>
    <property type="project" value="InterPro"/>
</dbReference>
<dbReference type="AlphaFoldDB" id="A0A7X2LSB0"/>
<keyword evidence="3 6" id="KW-0418">Kinase</keyword>
<keyword evidence="2" id="KW-0808">Transferase</keyword>
<dbReference type="Pfam" id="PF03976">
    <property type="entry name" value="PPK2"/>
    <property type="match status" value="1"/>
</dbReference>
<dbReference type="GO" id="GO:0008976">
    <property type="term" value="F:polyphosphate kinase activity"/>
    <property type="evidence" value="ECO:0007669"/>
    <property type="project" value="InterPro"/>
</dbReference>
<name>A0A7X2LSB0_9BURK</name>
<dbReference type="SUPFAM" id="SSF52540">
    <property type="entry name" value="P-loop containing nucleoside triphosphate hydrolases"/>
    <property type="match status" value="1"/>
</dbReference>
<feature type="region of interest" description="Disordered" evidence="4">
    <location>
        <begin position="1"/>
        <end position="34"/>
    </location>
</feature>
<sequence>MKAREQFRVPDKFTLDDADAARQPLGDGSKAGDKECTDDVLERINDLQTMLYAQRKHKVLLVLQGMDTSGKDGAVRSLYSKISPVGLRTAAFKAPTELEAGYDYLWRVHRHVPAKGEMVVFNRSHYEEVLITRVLKQIDGKECRRRYAQIRDFERMLAETGTTIVKVMLHISKSEQRERLQARIDNPKKQWKFDQSDIDQRKQWRAFQRAYEEAILATDADHAPWYIVPADSKPHRDLAIARLLLETLESLKLRWPAPDASLATLKIR</sequence>
<feature type="compositionally biased region" description="Basic and acidic residues" evidence="4">
    <location>
        <begin position="1"/>
        <end position="15"/>
    </location>
</feature>
<dbReference type="NCBIfam" id="TIGR03709">
    <property type="entry name" value="PPK2_rel_1"/>
    <property type="match status" value="1"/>
</dbReference>
<reference evidence="6 7" key="1">
    <citation type="submission" date="2019-11" db="EMBL/GenBank/DDBJ databases">
        <title>Novel species isolated from a subtropical stream in China.</title>
        <authorList>
            <person name="Lu H."/>
        </authorList>
    </citation>
    <scope>NUCLEOTIDE SEQUENCE [LARGE SCALE GENOMIC DNA]</scope>
    <source>
        <strain evidence="6 7">FT92W</strain>
    </source>
</reference>
<dbReference type="PIRSF" id="PIRSF028756">
    <property type="entry name" value="PPK2_prd"/>
    <property type="match status" value="1"/>
</dbReference>
<dbReference type="PANTHER" id="PTHR34383:SF3">
    <property type="entry name" value="POLYPHOSPHATE:AMP PHOSPHOTRANSFERASE"/>
    <property type="match status" value="1"/>
</dbReference>
<evidence type="ECO:0000256" key="3">
    <source>
        <dbReference type="ARBA" id="ARBA00022777"/>
    </source>
</evidence>
<evidence type="ECO:0000259" key="5">
    <source>
        <dbReference type="Pfam" id="PF03976"/>
    </source>
</evidence>
<proteinExistence type="inferred from homology"/>
<dbReference type="EMBL" id="WKJJ01000002">
    <property type="protein sequence ID" value="MRV70757.1"/>
    <property type="molecule type" value="Genomic_DNA"/>
</dbReference>
<comment type="similarity">
    <text evidence="1">Belongs to the polyphosphate kinase 2 (PPK2) family. Class I subfamily.</text>
</comment>
<dbReference type="InterPro" id="IPR027417">
    <property type="entry name" value="P-loop_NTPase"/>
</dbReference>
<evidence type="ECO:0000313" key="7">
    <source>
        <dbReference type="Proteomes" id="UP000446768"/>
    </source>
</evidence>